<feature type="compositionally biased region" description="Basic and acidic residues" evidence="1">
    <location>
        <begin position="221"/>
        <end position="234"/>
    </location>
</feature>
<dbReference type="InterPro" id="IPR036361">
    <property type="entry name" value="SAP_dom_sf"/>
</dbReference>
<proteinExistence type="predicted"/>
<feature type="compositionally biased region" description="Gly residues" evidence="1">
    <location>
        <begin position="551"/>
        <end position="563"/>
    </location>
</feature>
<accession>A0A086THC3</accession>
<feature type="compositionally biased region" description="Basic and acidic residues" evidence="1">
    <location>
        <begin position="531"/>
        <end position="550"/>
    </location>
</feature>
<dbReference type="Proteomes" id="UP000029964">
    <property type="component" value="Unassembled WGS sequence"/>
</dbReference>
<evidence type="ECO:0000313" key="4">
    <source>
        <dbReference type="Proteomes" id="UP000029964"/>
    </source>
</evidence>
<dbReference type="Pfam" id="PF02037">
    <property type="entry name" value="SAP"/>
    <property type="match status" value="1"/>
</dbReference>
<organism evidence="3 4">
    <name type="scientific">Hapsidospora chrysogenum (strain ATCC 11550 / CBS 779.69 / DSM 880 / IAM 14645 / JCM 23072 / IMI 49137)</name>
    <name type="common">Acremonium chrysogenum</name>
    <dbReference type="NCBI Taxonomy" id="857340"/>
    <lineage>
        <taxon>Eukaryota</taxon>
        <taxon>Fungi</taxon>
        <taxon>Dikarya</taxon>
        <taxon>Ascomycota</taxon>
        <taxon>Pezizomycotina</taxon>
        <taxon>Sordariomycetes</taxon>
        <taxon>Hypocreomycetidae</taxon>
        <taxon>Hypocreales</taxon>
        <taxon>Bionectriaceae</taxon>
        <taxon>Hapsidospora</taxon>
    </lineage>
</organism>
<evidence type="ECO:0000313" key="3">
    <source>
        <dbReference type="EMBL" id="KFH48755.1"/>
    </source>
</evidence>
<comment type="caution">
    <text evidence="3">The sequence shown here is derived from an EMBL/GenBank/DDBJ whole genome shotgun (WGS) entry which is preliminary data.</text>
</comment>
<keyword evidence="4" id="KW-1185">Reference proteome</keyword>
<dbReference type="InterPro" id="IPR034257">
    <property type="entry name" value="Acinus_RRM"/>
</dbReference>
<dbReference type="SMART" id="SM00513">
    <property type="entry name" value="SAP"/>
    <property type="match status" value="1"/>
</dbReference>
<dbReference type="PANTHER" id="PTHR47031:SF3">
    <property type="entry name" value="SAP DOMAIN-CONTAINING PROTEIN"/>
    <property type="match status" value="1"/>
</dbReference>
<feature type="region of interest" description="Disordered" evidence="1">
    <location>
        <begin position="401"/>
        <end position="483"/>
    </location>
</feature>
<dbReference type="SUPFAM" id="SSF68906">
    <property type="entry name" value="SAP domain"/>
    <property type="match status" value="1"/>
</dbReference>
<evidence type="ECO:0000256" key="1">
    <source>
        <dbReference type="SAM" id="MobiDB-lite"/>
    </source>
</evidence>
<feature type="compositionally biased region" description="Basic and acidic residues" evidence="1">
    <location>
        <begin position="137"/>
        <end position="154"/>
    </location>
</feature>
<feature type="compositionally biased region" description="Acidic residues" evidence="1">
    <location>
        <begin position="110"/>
        <end position="119"/>
    </location>
</feature>
<dbReference type="AlphaFoldDB" id="A0A086THC3"/>
<dbReference type="HOGENOM" id="CLU_016396_0_0_1"/>
<dbReference type="EMBL" id="JPKY01000002">
    <property type="protein sequence ID" value="KFH48755.1"/>
    <property type="molecule type" value="Genomic_DNA"/>
</dbReference>
<gene>
    <name evidence="3" type="ORF">ACRE_004280</name>
</gene>
<feature type="region of interest" description="Disordered" evidence="1">
    <location>
        <begin position="531"/>
        <end position="599"/>
    </location>
</feature>
<dbReference type="CDD" id="cd12432">
    <property type="entry name" value="RRM_ACINU"/>
    <property type="match status" value="1"/>
</dbReference>
<dbReference type="OrthoDB" id="5348404at2759"/>
<dbReference type="STRING" id="857340.A0A086THC3"/>
<evidence type="ECO:0000259" key="2">
    <source>
        <dbReference type="SMART" id="SM00513"/>
    </source>
</evidence>
<feature type="domain" description="SAP" evidence="2">
    <location>
        <begin position="4"/>
        <end position="38"/>
    </location>
</feature>
<dbReference type="PANTHER" id="PTHR47031">
    <property type="entry name" value="SAP DNA-BINDING DOMAIN-CONTAINING PROTEIN"/>
    <property type="match status" value="1"/>
</dbReference>
<reference evidence="4" key="1">
    <citation type="journal article" date="2014" name="Genome Announc.">
        <title>Genome sequence and annotation of Acremonium chrysogenum, producer of the beta-lactam antibiotic cephalosporin C.</title>
        <authorList>
            <person name="Terfehr D."/>
            <person name="Dahlmann T.A."/>
            <person name="Specht T."/>
            <person name="Zadra I."/>
            <person name="Kuernsteiner H."/>
            <person name="Kueck U."/>
        </authorList>
    </citation>
    <scope>NUCLEOTIDE SEQUENCE [LARGE SCALE GENOMIC DNA]</scope>
    <source>
        <strain evidence="4">ATCC 11550 / CBS 779.69 / DSM 880 / IAM 14645 / JCM 23072 / IMI 49137</strain>
    </source>
</reference>
<name>A0A086THC3_HAPC1</name>
<dbReference type="InterPro" id="IPR003034">
    <property type="entry name" value="SAP_dom"/>
</dbReference>
<dbReference type="Gene3D" id="1.10.720.30">
    <property type="entry name" value="SAP domain"/>
    <property type="match status" value="1"/>
</dbReference>
<protein>
    <recommendedName>
        <fullName evidence="2">SAP domain-containing protein</fullName>
    </recommendedName>
</protein>
<feature type="region of interest" description="Disordered" evidence="1">
    <location>
        <begin position="32"/>
        <end position="263"/>
    </location>
</feature>
<sequence length="599" mass="64165">MTDWAKLKVVDLKAELKKRDLPQHGLKADLVARLDAADEEQNDAPPGPADGEAEAGRDEAQAAGDQAGDEQEGPAAEPVRDDEAASNVEESLPLAAADEVDAGAPKDAPESEPEPEPESELQHPLPAEESSSPSARDTQEPKAEATEPERKNDSESSLSARPDGSSADDVMAVDPLSDTQKRKRSGSPSPDEEAVAKRARKAAEVVHAATPPDVQTADDPDTSRAQETTEKMDVDAAAAAGEKTPSGVSHEPSGNEGAEQPDDAVDLDRDVAPAIHPATPALYIANLMRPLRPVDMQTHLIDLATPPRLPLSNDVITLFHLDQIRTHAFVVFASTSAASRVRTLLHDSVWPNESNRKALFVDFIPPEKVQEWIDTETDGGARSGTRWEVIYADAPDGSVEARLESATGSVSRPGVPPPSAPTGPRLLDSSNNIPLGPRGAPSSYNRPPPHPPTGPRAKRSGPGPFPPRGDLGPGKRTQAYPVISYTTVPEDLARRRISNMRSFYTETPGPYGREINRYSFEDGDSFVDRGKEVFEGIRPPHRERAMRGGRGDGGGGRGGFGGRGPRRPRPRSDRYLPGSGGGGGDWQPPPPPPRRDDRW</sequence>